<name>A0A4T0BPW2_AURPU</name>
<dbReference type="Pfam" id="PF14295">
    <property type="entry name" value="PAN_4"/>
    <property type="match status" value="3"/>
</dbReference>
<dbReference type="AlphaFoldDB" id="A0A4T0BPW2"/>
<dbReference type="Gene3D" id="3.50.4.10">
    <property type="entry name" value="Hepatocyte Growth Factor"/>
    <property type="match status" value="1"/>
</dbReference>
<dbReference type="EMBL" id="QZBZ01000098">
    <property type="protein sequence ID" value="TIA36721.1"/>
    <property type="molecule type" value="Genomic_DNA"/>
</dbReference>
<evidence type="ECO:0000259" key="3">
    <source>
        <dbReference type="Pfam" id="PF14295"/>
    </source>
</evidence>
<accession>A0A4T0BPW2</accession>
<evidence type="ECO:0000313" key="4">
    <source>
        <dbReference type="EMBL" id="TIA36721.1"/>
    </source>
</evidence>
<comment type="caution">
    <text evidence="4">The sequence shown here is derived from an EMBL/GenBank/DDBJ whole genome shotgun (WGS) entry which is preliminary data.</text>
</comment>
<feature type="chain" id="PRO_5020517626" description="Apple domain-containing protein" evidence="2">
    <location>
        <begin position="19"/>
        <end position="403"/>
    </location>
</feature>
<feature type="domain" description="Apple" evidence="3">
    <location>
        <begin position="199"/>
        <end position="222"/>
    </location>
</feature>
<evidence type="ECO:0000256" key="2">
    <source>
        <dbReference type="SAM" id="SignalP"/>
    </source>
</evidence>
<sequence length="403" mass="40598">MRPYSAFLAIGFAVLVSGQTPGSDGQITVATATCTAIGTQTYAVTDAQGILYRYQCGAGTFGNQFSAVPSSSVGNWTACFAFCDNAPGCSGFTYVNGAPNGNGPGGCNLKSGTAQSLNSDGLVSTRIGAIMARYGPKPAPTNSCPAQNLQTITDFNGVNYVIACGNDTNGNGITALGANYGFNECFDKCDSYTASTSPSVCNAFQWVGTGANGVGGGNCYLKFVSTASFVTAYNTNNVGAIRVVVATPTIASSASSSSSSSSSSVSSSLSSSSSSSVSSSLSSSSSSSFSSFSSSSASSVLAAPASSAAPSTPTPTPTLLGCPQGDGSTFTDSSGIQYLIRCDKAFTGYTDQQYSAPDLSSCLPICSADPQCRAAIYEDGVCNLKYDLTDGQLIDSSGTTLAL</sequence>
<gene>
    <name evidence="4" type="ORF">D6C78_05242</name>
</gene>
<organism evidence="4 5">
    <name type="scientific">Aureobasidium pullulans</name>
    <name type="common">Black yeast</name>
    <name type="synonym">Pullularia pullulans</name>
    <dbReference type="NCBI Taxonomy" id="5580"/>
    <lineage>
        <taxon>Eukaryota</taxon>
        <taxon>Fungi</taxon>
        <taxon>Dikarya</taxon>
        <taxon>Ascomycota</taxon>
        <taxon>Pezizomycotina</taxon>
        <taxon>Dothideomycetes</taxon>
        <taxon>Dothideomycetidae</taxon>
        <taxon>Dothideales</taxon>
        <taxon>Saccotheciaceae</taxon>
        <taxon>Aureobasidium</taxon>
    </lineage>
</organism>
<feature type="domain" description="Apple" evidence="3">
    <location>
        <begin position="70"/>
        <end position="110"/>
    </location>
</feature>
<protein>
    <recommendedName>
        <fullName evidence="3">Apple domain-containing protein</fullName>
    </recommendedName>
</protein>
<keyword evidence="2" id="KW-0732">Signal</keyword>
<dbReference type="InterPro" id="IPR003609">
    <property type="entry name" value="Pan_app"/>
</dbReference>
<dbReference type="Proteomes" id="UP000308724">
    <property type="component" value="Unassembled WGS sequence"/>
</dbReference>
<feature type="signal peptide" evidence="2">
    <location>
        <begin position="1"/>
        <end position="18"/>
    </location>
</feature>
<feature type="domain" description="Apple" evidence="3">
    <location>
        <begin position="355"/>
        <end position="380"/>
    </location>
</feature>
<evidence type="ECO:0000256" key="1">
    <source>
        <dbReference type="SAM" id="MobiDB-lite"/>
    </source>
</evidence>
<proteinExistence type="predicted"/>
<reference evidence="4 5" key="1">
    <citation type="submission" date="2018-10" db="EMBL/GenBank/DDBJ databases">
        <title>Fifty Aureobasidium pullulans genomes reveal a recombining polyextremotolerant generalist.</title>
        <authorList>
            <person name="Gostincar C."/>
            <person name="Turk M."/>
            <person name="Zajc J."/>
            <person name="Gunde-Cimerman N."/>
        </authorList>
    </citation>
    <scope>NUCLEOTIDE SEQUENCE [LARGE SCALE GENOMIC DNA]</scope>
    <source>
        <strain evidence="4 5">EXF-1645</strain>
    </source>
</reference>
<evidence type="ECO:0000313" key="5">
    <source>
        <dbReference type="Proteomes" id="UP000308724"/>
    </source>
</evidence>
<feature type="region of interest" description="Disordered" evidence="1">
    <location>
        <begin position="305"/>
        <end position="324"/>
    </location>
</feature>